<proteinExistence type="inferred from homology"/>
<evidence type="ECO:0000256" key="3">
    <source>
        <dbReference type="ARBA" id="ARBA00022452"/>
    </source>
</evidence>
<dbReference type="AlphaFoldDB" id="A0A521DPB3"/>
<keyword evidence="7" id="KW-0998">Cell outer membrane</keyword>
<evidence type="ECO:0000256" key="5">
    <source>
        <dbReference type="ARBA" id="ARBA00022729"/>
    </source>
</evidence>
<evidence type="ECO:0000313" key="9">
    <source>
        <dbReference type="EMBL" id="SMO73442.1"/>
    </source>
</evidence>
<reference evidence="9 10" key="1">
    <citation type="submission" date="2017-05" db="EMBL/GenBank/DDBJ databases">
        <authorList>
            <person name="Varghese N."/>
            <person name="Submissions S."/>
        </authorList>
    </citation>
    <scope>NUCLEOTIDE SEQUENCE [LARGE SCALE GENOMIC DNA]</scope>
    <source>
        <strain evidence="9 10">DSM 21985</strain>
    </source>
</reference>
<feature type="chain" id="PRO_5021955605" evidence="8">
    <location>
        <begin position="21"/>
        <end position="511"/>
    </location>
</feature>
<keyword evidence="5 8" id="KW-0732">Signal</keyword>
<feature type="signal peptide" evidence="8">
    <location>
        <begin position="1"/>
        <end position="20"/>
    </location>
</feature>
<dbReference type="SUPFAM" id="SSF56935">
    <property type="entry name" value="Porins"/>
    <property type="match status" value="1"/>
</dbReference>
<comment type="subcellular location">
    <subcellularLocation>
        <location evidence="1">Cell outer membrane</location>
        <topology evidence="1">Multi-pass membrane protein</topology>
    </subcellularLocation>
</comment>
<sequence length="511" mass="57535">MKRIFFLLMPLVFVFNTALAQDGHNQFSYSNLALQYSSYNLDGSGSSNMYPTVANANGYGSYLQNSASAALMKQDFMSFSLYHQQSDYENSYLGNSLNTSEQETKLGNIGFVYQFPVSQGSLVIGAGYNRVNNQSGNFRVSGRNNQSTITDAFKNPGSDYFDLAFETYAIDYGDVDSTYFESIFRIGFTPNQYPGINQEAKISYETDLGEYSFFLGTEFQKNLFIGISGGLVTGSYKYRRDFLETDSQNDYAGNFIPSDVSEEGTDIYQILTHDEIDADITGFDFRVGAIYKLTPSFSAGVGVLLPSILRVEEDYYASIETELDDNSTPFFYDISNEQDFNYRIRKPAQFNVGIAATDLNGFEFAASAEYTDYANLSLDFISDSDTDFSGEVVLREQQAALDSVMNADYKKVVNIKLGAGYNFNDDVKVMAGYAFLPGQSKRYEADKNVVSAGIKARIFENVELNLTTQYQFWQDRSELYNYYDFDGFQQSETMSHENSRLNIHAGIKFIF</sequence>
<dbReference type="RefSeq" id="WP_142454677.1">
    <property type="nucleotide sequence ID" value="NZ_FXTP01000009.1"/>
</dbReference>
<keyword evidence="10" id="KW-1185">Reference proteome</keyword>
<dbReference type="EMBL" id="FXTP01000009">
    <property type="protein sequence ID" value="SMO73442.1"/>
    <property type="molecule type" value="Genomic_DNA"/>
</dbReference>
<evidence type="ECO:0000256" key="7">
    <source>
        <dbReference type="ARBA" id="ARBA00023237"/>
    </source>
</evidence>
<keyword evidence="6" id="KW-0472">Membrane</keyword>
<dbReference type="PANTHER" id="PTHR35093:SF8">
    <property type="entry name" value="OUTER MEMBRANE PROTEIN NMB0088-RELATED"/>
    <property type="match status" value="1"/>
</dbReference>
<keyword evidence="3" id="KW-1134">Transmembrane beta strand</keyword>
<accession>A0A521DPB3</accession>
<dbReference type="Gene3D" id="2.40.160.60">
    <property type="entry name" value="Outer membrane protein transport protein (OMPP1/FadL/TodX)"/>
    <property type="match status" value="1"/>
</dbReference>
<comment type="similarity">
    <text evidence="2">Belongs to the OmpP1/FadL family.</text>
</comment>
<dbReference type="OrthoDB" id="1522334at2"/>
<organism evidence="9 10">
    <name type="scientific">Gracilimonas mengyeensis</name>
    <dbReference type="NCBI Taxonomy" id="1302730"/>
    <lineage>
        <taxon>Bacteria</taxon>
        <taxon>Pseudomonadati</taxon>
        <taxon>Balneolota</taxon>
        <taxon>Balneolia</taxon>
        <taxon>Balneolales</taxon>
        <taxon>Balneolaceae</taxon>
        <taxon>Gracilimonas</taxon>
    </lineage>
</organism>
<gene>
    <name evidence="9" type="ORF">SAMN06265219_10927</name>
</gene>
<keyword evidence="4" id="KW-0812">Transmembrane</keyword>
<evidence type="ECO:0000256" key="1">
    <source>
        <dbReference type="ARBA" id="ARBA00004571"/>
    </source>
</evidence>
<protein>
    <submittedName>
        <fullName evidence="9">Outer membrane protein transport protein (OMPP1/FadL/TodX)</fullName>
    </submittedName>
</protein>
<dbReference type="PANTHER" id="PTHR35093">
    <property type="entry name" value="OUTER MEMBRANE PROTEIN NMB0088-RELATED"/>
    <property type="match status" value="1"/>
</dbReference>
<name>A0A521DPB3_9BACT</name>
<dbReference type="GO" id="GO:0015483">
    <property type="term" value="F:long-chain fatty acid transporting porin activity"/>
    <property type="evidence" value="ECO:0007669"/>
    <property type="project" value="TreeGrafter"/>
</dbReference>
<evidence type="ECO:0000313" key="10">
    <source>
        <dbReference type="Proteomes" id="UP000317557"/>
    </source>
</evidence>
<evidence type="ECO:0000256" key="6">
    <source>
        <dbReference type="ARBA" id="ARBA00023136"/>
    </source>
</evidence>
<evidence type="ECO:0000256" key="2">
    <source>
        <dbReference type="ARBA" id="ARBA00008163"/>
    </source>
</evidence>
<evidence type="ECO:0000256" key="4">
    <source>
        <dbReference type="ARBA" id="ARBA00022692"/>
    </source>
</evidence>
<evidence type="ECO:0000256" key="8">
    <source>
        <dbReference type="SAM" id="SignalP"/>
    </source>
</evidence>
<dbReference type="Proteomes" id="UP000317557">
    <property type="component" value="Unassembled WGS sequence"/>
</dbReference>
<dbReference type="InterPro" id="IPR005017">
    <property type="entry name" value="OMPP1/FadL/TodX"/>
</dbReference>
<dbReference type="GO" id="GO:0009279">
    <property type="term" value="C:cell outer membrane"/>
    <property type="evidence" value="ECO:0007669"/>
    <property type="project" value="UniProtKB-SubCell"/>
</dbReference>